<evidence type="ECO:0000256" key="1">
    <source>
        <dbReference type="SAM" id="MobiDB-lite"/>
    </source>
</evidence>
<protein>
    <submittedName>
        <fullName evidence="3">SH3 domain-containing protein</fullName>
    </submittedName>
</protein>
<feature type="region of interest" description="Disordered" evidence="1">
    <location>
        <begin position="154"/>
        <end position="177"/>
    </location>
</feature>
<dbReference type="KEGG" id="talb:FTW19_06425"/>
<feature type="compositionally biased region" description="Basic residues" evidence="1">
    <location>
        <begin position="369"/>
        <end position="378"/>
    </location>
</feature>
<feature type="region of interest" description="Disordered" evidence="1">
    <location>
        <begin position="345"/>
        <end position="378"/>
    </location>
</feature>
<organism evidence="3 4">
    <name type="scientific">Terriglobus albidus</name>
    <dbReference type="NCBI Taxonomy" id="1592106"/>
    <lineage>
        <taxon>Bacteria</taxon>
        <taxon>Pseudomonadati</taxon>
        <taxon>Acidobacteriota</taxon>
        <taxon>Terriglobia</taxon>
        <taxon>Terriglobales</taxon>
        <taxon>Acidobacteriaceae</taxon>
        <taxon>Terriglobus</taxon>
    </lineage>
</organism>
<proteinExistence type="predicted"/>
<feature type="domain" description="SH3b" evidence="2">
    <location>
        <begin position="50"/>
        <end position="88"/>
    </location>
</feature>
<dbReference type="InterPro" id="IPR003646">
    <property type="entry name" value="SH3-like_bac-type"/>
</dbReference>
<name>A0A5B9E5W4_9BACT</name>
<dbReference type="Gene3D" id="2.30.30.40">
    <property type="entry name" value="SH3 Domains"/>
    <property type="match status" value="1"/>
</dbReference>
<dbReference type="RefSeq" id="WP_147646854.1">
    <property type="nucleotide sequence ID" value="NZ_CP042806.1"/>
</dbReference>
<evidence type="ECO:0000259" key="2">
    <source>
        <dbReference type="Pfam" id="PF08239"/>
    </source>
</evidence>
<dbReference type="OrthoDB" id="127883at2"/>
<evidence type="ECO:0000313" key="3">
    <source>
        <dbReference type="EMBL" id="QEE27663.1"/>
    </source>
</evidence>
<dbReference type="EMBL" id="CP042806">
    <property type="protein sequence ID" value="QEE27663.1"/>
    <property type="molecule type" value="Genomic_DNA"/>
</dbReference>
<dbReference type="AlphaFoldDB" id="A0A5B9E5W4"/>
<accession>A0A5B9E5W4</accession>
<keyword evidence="4" id="KW-1185">Reference proteome</keyword>
<sequence>MIFPSFQRRLFALAAAFALLSGCSRLRPKPKDEYVYVTAKGTYLRDRLAAVSNRTGNVDNGQKLKILERQRHYFRVVTDKGETGWINERAVVTQDIVDQFEALKKEYARQPAVASGVVRDDVYLHLKPGRDTDRFYRLNEGEKLGLIARATLPKPVPGGVPQQQAKEGEPPAPPPMEDWWMVRSGDRSGWLLSRMMDVDVPDSVARYAEGQRIVGNYVLTKVEDDEVEGTDKMVPIFVTLMNSWKAGLPYDFDQVRVFTWNRAKHRYETAFRDRNIQGFLPVEVKTDPGQPNAPRSSASTLPAPSFIYRVLAADNGPVIPDPVTGISKPSKLVQKTYRLEGNITRRVLRPGETPQAEAKASEDVATKAAAKKPAKKRK</sequence>
<evidence type="ECO:0000313" key="4">
    <source>
        <dbReference type="Proteomes" id="UP000321820"/>
    </source>
</evidence>
<reference evidence="3 4" key="1">
    <citation type="submission" date="2019-08" db="EMBL/GenBank/DDBJ databases">
        <title>Complete genome sequence of Terriglobus albidus strain ORNL.</title>
        <authorList>
            <person name="Podar M."/>
        </authorList>
    </citation>
    <scope>NUCLEOTIDE SEQUENCE [LARGE SCALE GENOMIC DNA]</scope>
    <source>
        <strain evidence="3 4">ORNL</strain>
    </source>
</reference>
<dbReference type="Proteomes" id="UP000321820">
    <property type="component" value="Chromosome"/>
</dbReference>
<dbReference type="Pfam" id="PF08239">
    <property type="entry name" value="SH3_3"/>
    <property type="match status" value="1"/>
</dbReference>
<gene>
    <name evidence="3" type="ORF">FTW19_06425</name>
</gene>